<dbReference type="PANTHER" id="PTHR46014">
    <property type="entry name" value="TETRATRICOPEPTIDE REPEAT PROTEIN 1"/>
    <property type="match status" value="1"/>
</dbReference>
<organism evidence="2 3">
    <name type="scientific">Lasiosphaeria ovina</name>
    <dbReference type="NCBI Taxonomy" id="92902"/>
    <lineage>
        <taxon>Eukaryota</taxon>
        <taxon>Fungi</taxon>
        <taxon>Dikarya</taxon>
        <taxon>Ascomycota</taxon>
        <taxon>Pezizomycotina</taxon>
        <taxon>Sordariomycetes</taxon>
        <taxon>Sordariomycetidae</taxon>
        <taxon>Sordariales</taxon>
        <taxon>Lasiosphaeriaceae</taxon>
        <taxon>Lasiosphaeria</taxon>
    </lineage>
</organism>
<feature type="region of interest" description="Disordered" evidence="1">
    <location>
        <begin position="122"/>
        <end position="148"/>
    </location>
</feature>
<evidence type="ECO:0008006" key="4">
    <source>
        <dbReference type="Google" id="ProtNLM"/>
    </source>
</evidence>
<dbReference type="InterPro" id="IPR011990">
    <property type="entry name" value="TPR-like_helical_dom_sf"/>
</dbReference>
<evidence type="ECO:0000313" key="3">
    <source>
        <dbReference type="Proteomes" id="UP001287356"/>
    </source>
</evidence>
<sequence length="337" mass="36298">MVTNSEGPPTTGVSGRNKAGLAEEEDKDKDKEAGDGEEQTSRFSPEEEADMVAKSNTLKVEANALFKSGSVDAAINKYVEAMAACPTYLDYEQAVLQSNLAACHLKLDEWKEAADNATASLDSLDRLEREEKEKSAEQARAEADSNDVEAEIVSAGAAKAGPAIAKPDEDPAEAARRKRQDDIARIRSKALMRRARAKSELGGWSNMEGAISDYKRLAAMPDLSAVDKKIVQSQLRVLPPRAKAAQEQETAEMWGKLKELGNGILRPFGLSTDSFQMNKDEKTGGYSMNFQGVVVVAVAAAAPTSREGAGSSSHLLWEVDEAWIVVSKGMHPLPSLS</sequence>
<feature type="compositionally biased region" description="Basic and acidic residues" evidence="1">
    <location>
        <begin position="123"/>
        <end position="143"/>
    </location>
</feature>
<feature type="region of interest" description="Disordered" evidence="1">
    <location>
        <begin position="1"/>
        <end position="52"/>
    </location>
</feature>
<evidence type="ECO:0000256" key="1">
    <source>
        <dbReference type="SAM" id="MobiDB-lite"/>
    </source>
</evidence>
<comment type="caution">
    <text evidence="2">The sequence shown here is derived from an EMBL/GenBank/DDBJ whole genome shotgun (WGS) entry which is preliminary data.</text>
</comment>
<keyword evidence="3" id="KW-1185">Reference proteome</keyword>
<dbReference type="InterPro" id="IPR052769">
    <property type="entry name" value="TPR_domain_protein"/>
</dbReference>
<dbReference type="Proteomes" id="UP001287356">
    <property type="component" value="Unassembled WGS sequence"/>
</dbReference>
<feature type="region of interest" description="Disordered" evidence="1">
    <location>
        <begin position="160"/>
        <end position="180"/>
    </location>
</feature>
<reference evidence="2" key="1">
    <citation type="journal article" date="2023" name="Mol. Phylogenet. Evol.">
        <title>Genome-scale phylogeny and comparative genomics of the fungal order Sordariales.</title>
        <authorList>
            <person name="Hensen N."/>
            <person name="Bonometti L."/>
            <person name="Westerberg I."/>
            <person name="Brannstrom I.O."/>
            <person name="Guillou S."/>
            <person name="Cros-Aarteil S."/>
            <person name="Calhoun S."/>
            <person name="Haridas S."/>
            <person name="Kuo A."/>
            <person name="Mondo S."/>
            <person name="Pangilinan J."/>
            <person name="Riley R."/>
            <person name="LaButti K."/>
            <person name="Andreopoulos B."/>
            <person name="Lipzen A."/>
            <person name="Chen C."/>
            <person name="Yan M."/>
            <person name="Daum C."/>
            <person name="Ng V."/>
            <person name="Clum A."/>
            <person name="Steindorff A."/>
            <person name="Ohm R.A."/>
            <person name="Martin F."/>
            <person name="Silar P."/>
            <person name="Natvig D.O."/>
            <person name="Lalanne C."/>
            <person name="Gautier V."/>
            <person name="Ament-Velasquez S.L."/>
            <person name="Kruys A."/>
            <person name="Hutchinson M.I."/>
            <person name="Powell A.J."/>
            <person name="Barry K."/>
            <person name="Miller A.N."/>
            <person name="Grigoriev I.V."/>
            <person name="Debuchy R."/>
            <person name="Gladieux P."/>
            <person name="Hiltunen Thoren M."/>
            <person name="Johannesson H."/>
        </authorList>
    </citation>
    <scope>NUCLEOTIDE SEQUENCE</scope>
    <source>
        <strain evidence="2">CBS 958.72</strain>
    </source>
</reference>
<evidence type="ECO:0000313" key="2">
    <source>
        <dbReference type="EMBL" id="KAK3358307.1"/>
    </source>
</evidence>
<proteinExistence type="predicted"/>
<dbReference type="PANTHER" id="PTHR46014:SF1">
    <property type="entry name" value="TETRATRICOPEPTIDE REPEAT PROTEIN 1"/>
    <property type="match status" value="1"/>
</dbReference>
<accession>A0AAE0JSR9</accession>
<protein>
    <recommendedName>
        <fullName evidence="4">Tetratricopeptide repeat protein 1</fullName>
    </recommendedName>
</protein>
<dbReference type="AlphaFoldDB" id="A0AAE0JSR9"/>
<gene>
    <name evidence="2" type="ORF">B0T24DRAFT_200659</name>
</gene>
<name>A0AAE0JSR9_9PEZI</name>
<dbReference type="Gene3D" id="1.25.40.10">
    <property type="entry name" value="Tetratricopeptide repeat domain"/>
    <property type="match status" value="1"/>
</dbReference>
<dbReference type="EMBL" id="JAULSN010000020">
    <property type="protein sequence ID" value="KAK3358307.1"/>
    <property type="molecule type" value="Genomic_DNA"/>
</dbReference>
<dbReference type="SUPFAM" id="SSF48452">
    <property type="entry name" value="TPR-like"/>
    <property type="match status" value="1"/>
</dbReference>
<feature type="compositionally biased region" description="Basic and acidic residues" evidence="1">
    <location>
        <begin position="166"/>
        <end position="180"/>
    </location>
</feature>
<reference evidence="2" key="2">
    <citation type="submission" date="2023-06" db="EMBL/GenBank/DDBJ databases">
        <authorList>
            <consortium name="Lawrence Berkeley National Laboratory"/>
            <person name="Haridas S."/>
            <person name="Hensen N."/>
            <person name="Bonometti L."/>
            <person name="Westerberg I."/>
            <person name="Brannstrom I.O."/>
            <person name="Guillou S."/>
            <person name="Cros-Aarteil S."/>
            <person name="Calhoun S."/>
            <person name="Kuo A."/>
            <person name="Mondo S."/>
            <person name="Pangilinan J."/>
            <person name="Riley R."/>
            <person name="Labutti K."/>
            <person name="Andreopoulos B."/>
            <person name="Lipzen A."/>
            <person name="Chen C."/>
            <person name="Yanf M."/>
            <person name="Daum C."/>
            <person name="Ng V."/>
            <person name="Clum A."/>
            <person name="Steindorff A."/>
            <person name="Ohm R."/>
            <person name="Martin F."/>
            <person name="Silar P."/>
            <person name="Natvig D."/>
            <person name="Lalanne C."/>
            <person name="Gautier V."/>
            <person name="Ament-Velasquez S.L."/>
            <person name="Kruys A."/>
            <person name="Hutchinson M.I."/>
            <person name="Powell A.J."/>
            <person name="Barry K."/>
            <person name="Miller A.N."/>
            <person name="Grigoriev I.V."/>
            <person name="Debuchy R."/>
            <person name="Gladieux P."/>
            <person name="Thoren M.H."/>
            <person name="Johannesson H."/>
        </authorList>
    </citation>
    <scope>NUCLEOTIDE SEQUENCE</scope>
    <source>
        <strain evidence="2">CBS 958.72</strain>
    </source>
</reference>
<feature type="compositionally biased region" description="Polar residues" evidence="1">
    <location>
        <begin position="1"/>
        <end position="14"/>
    </location>
</feature>